<sequence length="272" mass="31319">MKTIKTILVDDEPLARKGLSIRLQAFSDIDLQAECANGIEALAAVKEFEPDLMFLDIQMPEINGFELLQKLEELDQPLPLVVFVTAFDHYALKAFEVHALDYLLKPLDDERLKETMDKVRGYIEQQNDAQQKANLVRLVSEVTGENSDEILKQLAEGVPLKTRKYSDVIAIKDGGEITRVKLRDVVWIDAAGDYMCVHEGEKTHIMRKTMKELEAELDPNLFIRIHRSAMINIHQVVKLYTHENGDYYVVLHNEKELKVSRSYRDRIKQAIR</sequence>
<dbReference type="InterPro" id="IPR011006">
    <property type="entry name" value="CheY-like_superfamily"/>
</dbReference>
<evidence type="ECO:0000259" key="4">
    <source>
        <dbReference type="PROSITE" id="PS50930"/>
    </source>
</evidence>
<dbReference type="PROSITE" id="PS50110">
    <property type="entry name" value="RESPONSE_REGULATORY"/>
    <property type="match status" value="1"/>
</dbReference>
<evidence type="ECO:0000259" key="3">
    <source>
        <dbReference type="PROSITE" id="PS50110"/>
    </source>
</evidence>
<gene>
    <name evidence="5" type="ORF">C2869_00375</name>
</gene>
<dbReference type="SMART" id="SM00850">
    <property type="entry name" value="LytTR"/>
    <property type="match status" value="1"/>
</dbReference>
<keyword evidence="5" id="KW-0238">DNA-binding</keyword>
<dbReference type="KEGG" id="cate:C2869_00375"/>
<dbReference type="Gene3D" id="3.40.50.2300">
    <property type="match status" value="1"/>
</dbReference>
<dbReference type="PROSITE" id="PS50930">
    <property type="entry name" value="HTH_LYTTR"/>
    <property type="match status" value="1"/>
</dbReference>
<feature type="domain" description="Response regulatory" evidence="3">
    <location>
        <begin position="5"/>
        <end position="120"/>
    </location>
</feature>
<dbReference type="SUPFAM" id="SSF52172">
    <property type="entry name" value="CheY-like"/>
    <property type="match status" value="1"/>
</dbReference>
<feature type="modified residue" description="4-aspartylphosphate" evidence="2">
    <location>
        <position position="56"/>
    </location>
</feature>
<dbReference type="InterPro" id="IPR046947">
    <property type="entry name" value="LytR-like"/>
</dbReference>
<dbReference type="Gene3D" id="2.40.50.1020">
    <property type="entry name" value="LytTr DNA-binding domain"/>
    <property type="match status" value="1"/>
</dbReference>
<dbReference type="RefSeq" id="WP_108601066.1">
    <property type="nucleotide sequence ID" value="NZ_CP026604.1"/>
</dbReference>
<proteinExistence type="predicted"/>
<evidence type="ECO:0000313" key="6">
    <source>
        <dbReference type="Proteomes" id="UP000244441"/>
    </source>
</evidence>
<name>A0A2S0VLB4_9ALTE</name>
<reference evidence="5 6" key="1">
    <citation type="submission" date="2018-01" db="EMBL/GenBank/DDBJ databases">
        <title>Genome sequence of a Cantenovulum-like bacteria.</title>
        <authorList>
            <person name="Tan W.R."/>
            <person name="Lau N.-S."/>
            <person name="Go F."/>
            <person name="Amirul A.-A.A."/>
        </authorList>
    </citation>
    <scope>NUCLEOTIDE SEQUENCE [LARGE SCALE GENOMIC DNA]</scope>
    <source>
        <strain evidence="5 6">CCB-QB4</strain>
    </source>
</reference>
<dbReference type="InterPro" id="IPR007492">
    <property type="entry name" value="LytTR_DNA-bd_dom"/>
</dbReference>
<dbReference type="OrthoDB" id="236568at2"/>
<dbReference type="Proteomes" id="UP000244441">
    <property type="component" value="Chromosome"/>
</dbReference>
<dbReference type="GO" id="GO:0003677">
    <property type="term" value="F:DNA binding"/>
    <property type="evidence" value="ECO:0007669"/>
    <property type="project" value="UniProtKB-KW"/>
</dbReference>
<evidence type="ECO:0000313" key="5">
    <source>
        <dbReference type="EMBL" id="AWB64987.1"/>
    </source>
</evidence>
<dbReference type="Pfam" id="PF04397">
    <property type="entry name" value="LytTR"/>
    <property type="match status" value="1"/>
</dbReference>
<dbReference type="SMART" id="SM00448">
    <property type="entry name" value="REC"/>
    <property type="match status" value="1"/>
</dbReference>
<dbReference type="InterPro" id="IPR001789">
    <property type="entry name" value="Sig_transdc_resp-reg_receiver"/>
</dbReference>
<dbReference type="GO" id="GO:0000156">
    <property type="term" value="F:phosphorelay response regulator activity"/>
    <property type="evidence" value="ECO:0007669"/>
    <property type="project" value="InterPro"/>
</dbReference>
<feature type="domain" description="HTH LytTR-type" evidence="4">
    <location>
        <begin position="169"/>
        <end position="272"/>
    </location>
</feature>
<keyword evidence="2" id="KW-0597">Phosphoprotein</keyword>
<evidence type="ECO:0000256" key="1">
    <source>
        <dbReference type="ARBA" id="ARBA00023012"/>
    </source>
</evidence>
<dbReference type="AlphaFoldDB" id="A0A2S0VLB4"/>
<dbReference type="CDD" id="cd17532">
    <property type="entry name" value="REC_LytTR_AlgR-like"/>
    <property type="match status" value="1"/>
</dbReference>
<dbReference type="PANTHER" id="PTHR37299">
    <property type="entry name" value="TRANSCRIPTIONAL REGULATOR-RELATED"/>
    <property type="match status" value="1"/>
</dbReference>
<evidence type="ECO:0000256" key="2">
    <source>
        <dbReference type="PROSITE-ProRule" id="PRU00169"/>
    </source>
</evidence>
<protein>
    <submittedName>
        <fullName evidence="5">DNA-binding response regulator</fullName>
    </submittedName>
</protein>
<dbReference type="FunFam" id="3.40.50.2300:FF:000051">
    <property type="entry name" value="Two-component response regulator yehT"/>
    <property type="match status" value="1"/>
</dbReference>
<dbReference type="Pfam" id="PF00072">
    <property type="entry name" value="Response_reg"/>
    <property type="match status" value="1"/>
</dbReference>
<dbReference type="EMBL" id="CP026604">
    <property type="protein sequence ID" value="AWB64987.1"/>
    <property type="molecule type" value="Genomic_DNA"/>
</dbReference>
<keyword evidence="1" id="KW-0902">Two-component regulatory system</keyword>
<accession>A0A2S0VLB4</accession>
<keyword evidence="6" id="KW-1185">Reference proteome</keyword>
<dbReference type="PANTHER" id="PTHR37299:SF1">
    <property type="entry name" value="STAGE 0 SPORULATION PROTEIN A HOMOLOG"/>
    <property type="match status" value="1"/>
</dbReference>
<organism evidence="5 6">
    <name type="scientific">Saccharobesus litoralis</name>
    <dbReference type="NCBI Taxonomy" id="2172099"/>
    <lineage>
        <taxon>Bacteria</taxon>
        <taxon>Pseudomonadati</taxon>
        <taxon>Pseudomonadota</taxon>
        <taxon>Gammaproteobacteria</taxon>
        <taxon>Alteromonadales</taxon>
        <taxon>Alteromonadaceae</taxon>
        <taxon>Saccharobesus</taxon>
    </lineage>
</organism>